<dbReference type="OrthoDB" id="9815357at2"/>
<evidence type="ECO:0000256" key="3">
    <source>
        <dbReference type="ARBA" id="ARBA00023136"/>
    </source>
</evidence>
<dbReference type="GO" id="GO:0009279">
    <property type="term" value="C:cell outer membrane"/>
    <property type="evidence" value="ECO:0007669"/>
    <property type="project" value="UniProtKB-SubCell"/>
</dbReference>
<dbReference type="RefSeq" id="WP_105862132.1">
    <property type="nucleotide sequence ID" value="NZ_PUEJ01000004.1"/>
</dbReference>
<comment type="subcellular location">
    <subcellularLocation>
        <location evidence="1">Cell outer membrane</location>
    </subcellularLocation>
</comment>
<dbReference type="SUPFAM" id="SSF56925">
    <property type="entry name" value="OMPA-like"/>
    <property type="match status" value="1"/>
</dbReference>
<dbReference type="InterPro" id="IPR027385">
    <property type="entry name" value="Beta-barrel_OMP"/>
</dbReference>
<keyword evidence="3" id="KW-0472">Membrane</keyword>
<evidence type="ECO:0000313" key="9">
    <source>
        <dbReference type="Proteomes" id="UP000237682"/>
    </source>
</evidence>
<reference evidence="8 9" key="1">
    <citation type="submission" date="2018-02" db="EMBL/GenBank/DDBJ databases">
        <title>Whole genome sequencing of endophytic bacterium.</title>
        <authorList>
            <person name="Eedara R."/>
            <person name="Podile A.R."/>
        </authorList>
    </citation>
    <scope>NUCLEOTIDE SEQUENCE [LARGE SCALE GENOMIC DNA]</scope>
    <source>
        <strain evidence="8 9">RP1T</strain>
    </source>
</reference>
<proteinExistence type="inferred from homology"/>
<evidence type="ECO:0000256" key="6">
    <source>
        <dbReference type="SAM" id="SignalP"/>
    </source>
</evidence>
<organism evidence="8 9">
    <name type="scientific">Labrys okinawensis</name>
    <dbReference type="NCBI Taxonomy" id="346911"/>
    <lineage>
        <taxon>Bacteria</taxon>
        <taxon>Pseudomonadati</taxon>
        <taxon>Pseudomonadota</taxon>
        <taxon>Alphaproteobacteria</taxon>
        <taxon>Hyphomicrobiales</taxon>
        <taxon>Xanthobacteraceae</taxon>
        <taxon>Labrys</taxon>
    </lineage>
</organism>
<dbReference type="InterPro" id="IPR051692">
    <property type="entry name" value="OMP-like"/>
</dbReference>
<dbReference type="PANTHER" id="PTHR34001:SF3">
    <property type="entry name" value="BLL7405 PROTEIN"/>
    <property type="match status" value="1"/>
</dbReference>
<comment type="similarity">
    <text evidence="5">Belongs to the Omp25/RopB family.</text>
</comment>
<dbReference type="AlphaFoldDB" id="A0A2S9QCW3"/>
<dbReference type="PROSITE" id="PS51257">
    <property type="entry name" value="PROKAR_LIPOPROTEIN"/>
    <property type="match status" value="1"/>
</dbReference>
<feature type="chain" id="PRO_5015392902" evidence="6">
    <location>
        <begin position="27"/>
        <end position="208"/>
    </location>
</feature>
<dbReference type="EMBL" id="PUEJ01000004">
    <property type="protein sequence ID" value="PRH87193.1"/>
    <property type="molecule type" value="Genomic_DNA"/>
</dbReference>
<dbReference type="Gene3D" id="2.40.160.20">
    <property type="match status" value="1"/>
</dbReference>
<protein>
    <submittedName>
        <fullName evidence="8">Porin family protein</fullName>
    </submittedName>
</protein>
<gene>
    <name evidence="8" type="ORF">C5L14_11170</name>
</gene>
<keyword evidence="9" id="KW-1185">Reference proteome</keyword>
<evidence type="ECO:0000256" key="4">
    <source>
        <dbReference type="ARBA" id="ARBA00023237"/>
    </source>
</evidence>
<keyword evidence="4" id="KW-0998">Cell outer membrane</keyword>
<evidence type="ECO:0000256" key="2">
    <source>
        <dbReference type="ARBA" id="ARBA00022729"/>
    </source>
</evidence>
<accession>A0A2S9QCW3</accession>
<feature type="signal peptide" evidence="6">
    <location>
        <begin position="1"/>
        <end position="26"/>
    </location>
</feature>
<feature type="domain" description="Outer membrane protein beta-barrel" evidence="7">
    <location>
        <begin position="41"/>
        <end position="208"/>
    </location>
</feature>
<dbReference type="Pfam" id="PF13505">
    <property type="entry name" value="OMP_b-brl"/>
    <property type="match status" value="1"/>
</dbReference>
<evidence type="ECO:0000313" key="8">
    <source>
        <dbReference type="EMBL" id="PRH87193.1"/>
    </source>
</evidence>
<dbReference type="InterPro" id="IPR011250">
    <property type="entry name" value="OMP/PagP_B-barrel"/>
</dbReference>
<keyword evidence="2 6" id="KW-0732">Signal</keyword>
<comment type="caution">
    <text evidence="8">The sequence shown here is derived from an EMBL/GenBank/DDBJ whole genome shotgun (WGS) entry which is preliminary data.</text>
</comment>
<evidence type="ECO:0000256" key="1">
    <source>
        <dbReference type="ARBA" id="ARBA00004442"/>
    </source>
</evidence>
<name>A0A2S9QCW3_9HYPH</name>
<sequence length="208" mass="21923">MRTQLPIPLAAGLLALAVTGCGPAWAEDYYDTSPSYAPPPSFSGSYVGVHAGAASAKSANPFAKGNSLQLGLQTGYDMRLGPAVIGAEVEGSNLGGAERQARGGKIREKWRAALKGRAGIALDRTLLYGTAGFAFTKFEGTGGARVRDGWKTGYLMGAGVEQALSDRVSFKLEYNYVRTPGLKTRSSFGHAKEDIGSHALKAGLNYRF</sequence>
<evidence type="ECO:0000256" key="5">
    <source>
        <dbReference type="ARBA" id="ARBA00038306"/>
    </source>
</evidence>
<evidence type="ECO:0000259" key="7">
    <source>
        <dbReference type="Pfam" id="PF13505"/>
    </source>
</evidence>
<dbReference type="Proteomes" id="UP000237682">
    <property type="component" value="Unassembled WGS sequence"/>
</dbReference>
<dbReference type="PANTHER" id="PTHR34001">
    <property type="entry name" value="BLL7405 PROTEIN"/>
    <property type="match status" value="1"/>
</dbReference>